<evidence type="ECO:0000259" key="2">
    <source>
        <dbReference type="Pfam" id="PF09133"/>
    </source>
</evidence>
<dbReference type="InterPro" id="IPR053090">
    <property type="entry name" value="Centromere_KNL-2_homolog"/>
</dbReference>
<feature type="region of interest" description="Disordered" evidence="1">
    <location>
        <begin position="13"/>
        <end position="36"/>
    </location>
</feature>
<comment type="caution">
    <text evidence="3">The sequence shown here is derived from an EMBL/GenBank/DDBJ whole genome shotgun (WGS) entry which is preliminary data.</text>
</comment>
<dbReference type="AlphaFoldDB" id="A0AA39A7L4"/>
<dbReference type="EMBL" id="JARBHA010000005">
    <property type="protein sequence ID" value="KAJ9701383.1"/>
    <property type="molecule type" value="Genomic_DNA"/>
</dbReference>
<protein>
    <recommendedName>
        <fullName evidence="2">SANTA domain-containing protein</fullName>
    </recommendedName>
</protein>
<evidence type="ECO:0000313" key="3">
    <source>
        <dbReference type="EMBL" id="KAJ9701383.1"/>
    </source>
</evidence>
<feature type="compositionally biased region" description="Basic and acidic residues" evidence="1">
    <location>
        <begin position="13"/>
        <end position="24"/>
    </location>
</feature>
<dbReference type="InterPro" id="IPR015216">
    <property type="entry name" value="SANTA"/>
</dbReference>
<feature type="domain" description="SANTA" evidence="2">
    <location>
        <begin position="51"/>
        <end position="139"/>
    </location>
</feature>
<accession>A0AA39A7L4</accession>
<evidence type="ECO:0000256" key="1">
    <source>
        <dbReference type="SAM" id="MobiDB-lite"/>
    </source>
</evidence>
<sequence>MLQDDVVLRGEGDIRERNLETPAKKRERMGKGESSNTKTTIISASSFLRSVTLHDWWLLMTNANRLAVGGFATRERQGIRVFCSGAIAKRHDATTLETADGITITIVGFLNKSRTHENGFPSEVCKHFLFGFPYHWEEYAVQCFVGESTKSGVSKKPSGCEEFNSPSTNSANNLLPASLDELPVTRVRDLLMSTLGDSKTLTNSIFSDIVGSVSNLSNMKGNSPTKMDRTPRNHKKAEVEKFEDDNSILDVSDMRTEECKKNIFQSSRVMNDSTPSRRVSTRSMTRLKNLKNQQEWNLSSSTSKKQKTREDSEKHLLTNSICNDILRRSSGNDFKHARKDMKTNGPIKTMDSDLDKFIKHKMAKVEQKRTDNYVSMDTMDIRKEECQKYFCRSEVGMHALSPDRGVATRSMARLKNVKNNPQEYLSSNS</sequence>
<gene>
    <name evidence="3" type="ORF">PVL29_006645</name>
</gene>
<reference evidence="3 4" key="1">
    <citation type="journal article" date="2023" name="BMC Biotechnol.">
        <title>Vitis rotundifolia cv Carlos genome sequencing.</title>
        <authorList>
            <person name="Huff M."/>
            <person name="Hulse-Kemp A."/>
            <person name="Scheffler B."/>
            <person name="Youngblood R."/>
            <person name="Simpson S."/>
            <person name="Babiker E."/>
            <person name="Staton M."/>
        </authorList>
    </citation>
    <scope>NUCLEOTIDE SEQUENCE [LARGE SCALE GENOMIC DNA]</scope>
    <source>
        <tissue evidence="3">Leaf</tissue>
    </source>
</reference>
<dbReference type="PANTHER" id="PTHR35311:SF1">
    <property type="entry name" value="PROTEIN EMBRYO DEFECTIVE 1674"/>
    <property type="match status" value="1"/>
</dbReference>
<dbReference type="Pfam" id="PF09133">
    <property type="entry name" value="SANTA"/>
    <property type="match status" value="1"/>
</dbReference>
<feature type="compositionally biased region" description="Polar residues" evidence="1">
    <location>
        <begin position="292"/>
        <end position="303"/>
    </location>
</feature>
<dbReference type="Proteomes" id="UP001168098">
    <property type="component" value="Unassembled WGS sequence"/>
</dbReference>
<dbReference type="PANTHER" id="PTHR35311">
    <property type="entry name" value="KINETOCHORE-ASSOCIATED PROTEIN KNL-2 HOMOLOG"/>
    <property type="match status" value="1"/>
</dbReference>
<keyword evidence="4" id="KW-1185">Reference proteome</keyword>
<proteinExistence type="predicted"/>
<organism evidence="3 4">
    <name type="scientific">Vitis rotundifolia</name>
    <name type="common">Muscadine grape</name>
    <dbReference type="NCBI Taxonomy" id="103349"/>
    <lineage>
        <taxon>Eukaryota</taxon>
        <taxon>Viridiplantae</taxon>
        <taxon>Streptophyta</taxon>
        <taxon>Embryophyta</taxon>
        <taxon>Tracheophyta</taxon>
        <taxon>Spermatophyta</taxon>
        <taxon>Magnoliopsida</taxon>
        <taxon>eudicotyledons</taxon>
        <taxon>Gunneridae</taxon>
        <taxon>Pentapetalae</taxon>
        <taxon>rosids</taxon>
        <taxon>Vitales</taxon>
        <taxon>Vitaceae</taxon>
        <taxon>Viteae</taxon>
        <taxon>Vitis</taxon>
    </lineage>
</organism>
<feature type="region of interest" description="Disordered" evidence="1">
    <location>
        <begin position="292"/>
        <end position="313"/>
    </location>
</feature>
<evidence type="ECO:0000313" key="4">
    <source>
        <dbReference type="Proteomes" id="UP001168098"/>
    </source>
</evidence>
<name>A0AA39A7L4_VITRO</name>